<reference evidence="1 3" key="1">
    <citation type="journal article" date="2011" name="Nature">
        <title>The Medicago genome provides insight into the evolution of rhizobial symbioses.</title>
        <authorList>
            <person name="Young N.D."/>
            <person name="Debelle F."/>
            <person name="Oldroyd G.E."/>
            <person name="Geurts R."/>
            <person name="Cannon S.B."/>
            <person name="Udvardi M.K."/>
            <person name="Benedito V.A."/>
            <person name="Mayer K.F."/>
            <person name="Gouzy J."/>
            <person name="Schoof H."/>
            <person name="Van de Peer Y."/>
            <person name="Proost S."/>
            <person name="Cook D.R."/>
            <person name="Meyers B.C."/>
            <person name="Spannagl M."/>
            <person name="Cheung F."/>
            <person name="De Mita S."/>
            <person name="Krishnakumar V."/>
            <person name="Gundlach H."/>
            <person name="Zhou S."/>
            <person name="Mudge J."/>
            <person name="Bharti A.K."/>
            <person name="Murray J.D."/>
            <person name="Naoumkina M.A."/>
            <person name="Rosen B."/>
            <person name="Silverstein K.A."/>
            <person name="Tang H."/>
            <person name="Rombauts S."/>
            <person name="Zhao P.X."/>
            <person name="Zhou P."/>
            <person name="Barbe V."/>
            <person name="Bardou P."/>
            <person name="Bechner M."/>
            <person name="Bellec A."/>
            <person name="Berger A."/>
            <person name="Berges H."/>
            <person name="Bidwell S."/>
            <person name="Bisseling T."/>
            <person name="Choisne N."/>
            <person name="Couloux A."/>
            <person name="Denny R."/>
            <person name="Deshpande S."/>
            <person name="Dai X."/>
            <person name="Doyle J.J."/>
            <person name="Dudez A.M."/>
            <person name="Farmer A.D."/>
            <person name="Fouteau S."/>
            <person name="Franken C."/>
            <person name="Gibelin C."/>
            <person name="Gish J."/>
            <person name="Goldstein S."/>
            <person name="Gonzalez A.J."/>
            <person name="Green P.J."/>
            <person name="Hallab A."/>
            <person name="Hartog M."/>
            <person name="Hua A."/>
            <person name="Humphray S.J."/>
            <person name="Jeong D.H."/>
            <person name="Jing Y."/>
            <person name="Jocker A."/>
            <person name="Kenton S.M."/>
            <person name="Kim D.J."/>
            <person name="Klee K."/>
            <person name="Lai H."/>
            <person name="Lang C."/>
            <person name="Lin S."/>
            <person name="Macmil S.L."/>
            <person name="Magdelenat G."/>
            <person name="Matthews L."/>
            <person name="McCorrison J."/>
            <person name="Monaghan E.L."/>
            <person name="Mun J.H."/>
            <person name="Najar F.Z."/>
            <person name="Nicholson C."/>
            <person name="Noirot C."/>
            <person name="O'Bleness M."/>
            <person name="Paule C.R."/>
            <person name="Poulain J."/>
            <person name="Prion F."/>
            <person name="Qin B."/>
            <person name="Qu C."/>
            <person name="Retzel E.F."/>
            <person name="Riddle C."/>
            <person name="Sallet E."/>
            <person name="Samain S."/>
            <person name="Samson N."/>
            <person name="Sanders I."/>
            <person name="Saurat O."/>
            <person name="Scarpelli C."/>
            <person name="Schiex T."/>
            <person name="Segurens B."/>
            <person name="Severin A.J."/>
            <person name="Sherrier D.J."/>
            <person name="Shi R."/>
            <person name="Sims S."/>
            <person name="Singer S.R."/>
            <person name="Sinharoy S."/>
            <person name="Sterck L."/>
            <person name="Viollet A."/>
            <person name="Wang B.B."/>
            <person name="Wang K."/>
            <person name="Wang M."/>
            <person name="Wang X."/>
            <person name="Warfsmann J."/>
            <person name="Weissenbach J."/>
            <person name="White D.D."/>
            <person name="White J.D."/>
            <person name="Wiley G.B."/>
            <person name="Wincker P."/>
            <person name="Xing Y."/>
            <person name="Yang L."/>
            <person name="Yao Z."/>
            <person name="Ying F."/>
            <person name="Zhai J."/>
            <person name="Zhou L."/>
            <person name="Zuber A."/>
            <person name="Denarie J."/>
            <person name="Dixon R.A."/>
            <person name="May G.D."/>
            <person name="Schwartz D.C."/>
            <person name="Rogers J."/>
            <person name="Quetier F."/>
            <person name="Town C.D."/>
            <person name="Roe B.A."/>
        </authorList>
    </citation>
    <scope>NUCLEOTIDE SEQUENCE [LARGE SCALE GENOMIC DNA]</scope>
    <source>
        <strain evidence="1">A17</strain>
        <strain evidence="2 3">cv. Jemalong A17</strain>
    </source>
</reference>
<organism evidence="1 3">
    <name type="scientific">Medicago truncatula</name>
    <name type="common">Barrel medic</name>
    <name type="synonym">Medicago tribuloides</name>
    <dbReference type="NCBI Taxonomy" id="3880"/>
    <lineage>
        <taxon>Eukaryota</taxon>
        <taxon>Viridiplantae</taxon>
        <taxon>Streptophyta</taxon>
        <taxon>Embryophyta</taxon>
        <taxon>Tracheophyta</taxon>
        <taxon>Spermatophyta</taxon>
        <taxon>Magnoliopsida</taxon>
        <taxon>eudicotyledons</taxon>
        <taxon>Gunneridae</taxon>
        <taxon>Pentapetalae</taxon>
        <taxon>rosids</taxon>
        <taxon>fabids</taxon>
        <taxon>Fabales</taxon>
        <taxon>Fabaceae</taxon>
        <taxon>Papilionoideae</taxon>
        <taxon>50 kb inversion clade</taxon>
        <taxon>NPAAA clade</taxon>
        <taxon>Hologalegina</taxon>
        <taxon>IRL clade</taxon>
        <taxon>Trifolieae</taxon>
        <taxon>Medicago</taxon>
    </lineage>
</organism>
<dbReference type="EMBL" id="CM001222">
    <property type="protein sequence ID" value="KEH26210.1"/>
    <property type="molecule type" value="Genomic_DNA"/>
</dbReference>
<evidence type="ECO:0000313" key="3">
    <source>
        <dbReference type="Proteomes" id="UP000002051"/>
    </source>
</evidence>
<dbReference type="Proteomes" id="UP000002051">
    <property type="component" value="Chromosome 6"/>
</dbReference>
<reference evidence="1 3" key="2">
    <citation type="journal article" date="2014" name="BMC Genomics">
        <title>An improved genome release (version Mt4.0) for the model legume Medicago truncatula.</title>
        <authorList>
            <person name="Tang H."/>
            <person name="Krishnakumar V."/>
            <person name="Bidwell S."/>
            <person name="Rosen B."/>
            <person name="Chan A."/>
            <person name="Zhou S."/>
            <person name="Gentzbittel L."/>
            <person name="Childs K.L."/>
            <person name="Yandell M."/>
            <person name="Gundlach H."/>
            <person name="Mayer K.F."/>
            <person name="Schwartz D.C."/>
            <person name="Town C.D."/>
        </authorList>
    </citation>
    <scope>GENOME REANNOTATION</scope>
    <source>
        <strain evidence="1">A17</strain>
        <strain evidence="2 3">cv. Jemalong A17</strain>
    </source>
</reference>
<dbReference type="EnsemblPlants" id="KEH26210">
    <property type="protein sequence ID" value="KEH26210"/>
    <property type="gene ID" value="MTR_6g047760"/>
</dbReference>
<name>A0A072UK45_MEDTR</name>
<gene>
    <name evidence="1" type="ordered locus">MTR_6g047760</name>
</gene>
<sequence length="106" mass="13075">MFREGYKNLLDANRINIRLEDRNYNYYRRIQEQEVKETLKRMSNDKGLRKETQVTENQFDFLPRRLTMKAMYLLRVMEQYRMYQKDLHLVFIDLESACDKVPCKIL</sequence>
<reference evidence="2" key="3">
    <citation type="submission" date="2015-04" db="UniProtKB">
        <authorList>
            <consortium name="EnsemblPlants"/>
        </authorList>
    </citation>
    <scope>IDENTIFICATION</scope>
    <source>
        <strain evidence="2">cv. Jemalong A17</strain>
    </source>
</reference>
<keyword evidence="3" id="KW-1185">Reference proteome</keyword>
<accession>A0A072UK45</accession>
<evidence type="ECO:0000313" key="1">
    <source>
        <dbReference type="EMBL" id="KEH26210.1"/>
    </source>
</evidence>
<dbReference type="HOGENOM" id="CLU_2227151_0_0_1"/>
<dbReference type="AlphaFoldDB" id="A0A072UK45"/>
<evidence type="ECO:0000313" key="2">
    <source>
        <dbReference type="EnsemblPlants" id="KEH26210"/>
    </source>
</evidence>
<proteinExistence type="predicted"/>
<evidence type="ECO:0008006" key="4">
    <source>
        <dbReference type="Google" id="ProtNLM"/>
    </source>
</evidence>
<protein>
    <recommendedName>
        <fullName evidence="4">Reverse transcriptase domain-containing protein</fullName>
    </recommendedName>
</protein>